<feature type="region of interest" description="Disordered" evidence="1">
    <location>
        <begin position="1"/>
        <end position="102"/>
    </location>
</feature>
<dbReference type="Gene3D" id="3.90.180.10">
    <property type="entry name" value="Medium-chain alcohol dehydrogenases, catalytic domain"/>
    <property type="match status" value="1"/>
</dbReference>
<gene>
    <name evidence="2" type="ORF">CFP56_024726</name>
</gene>
<sequence>MTRKESLHGAGNQSKRTESVWTPRDSSKVGPVDGFGPTKGAEASVGPLNISSPQAQTQRKYPASVKGKKGIDRGLSQSFPSNSDRASVRELSSAKSPSLPPFHVSSLNRASADLSFTFSASSSEPKRSDVADEDLSDLTEQQCLGDGSNGQGQFLCGGNGVIVVEKSLVLALKMADKRVWGSARWDEYSLITATKGLKKITHSDVPLFYYTRLWHLVQFSL</sequence>
<comment type="caution">
    <text evidence="2">The sequence shown here is derived from an EMBL/GenBank/DDBJ whole genome shotgun (WGS) entry which is preliminary data.</text>
</comment>
<dbReference type="AlphaFoldDB" id="A0AAW0K4U5"/>
<dbReference type="EMBL" id="PKMF04000388">
    <property type="protein sequence ID" value="KAK7834319.1"/>
    <property type="molecule type" value="Genomic_DNA"/>
</dbReference>
<proteinExistence type="predicted"/>
<accession>A0AAW0K4U5</accession>
<name>A0AAW0K4U5_QUESU</name>
<keyword evidence="3" id="KW-1185">Reference proteome</keyword>
<protein>
    <submittedName>
        <fullName evidence="2">Uncharacterized protein</fullName>
    </submittedName>
</protein>
<evidence type="ECO:0000313" key="3">
    <source>
        <dbReference type="Proteomes" id="UP000237347"/>
    </source>
</evidence>
<evidence type="ECO:0000313" key="2">
    <source>
        <dbReference type="EMBL" id="KAK7834319.1"/>
    </source>
</evidence>
<feature type="compositionally biased region" description="Polar residues" evidence="1">
    <location>
        <begin position="49"/>
        <end position="59"/>
    </location>
</feature>
<evidence type="ECO:0000256" key="1">
    <source>
        <dbReference type="SAM" id="MobiDB-lite"/>
    </source>
</evidence>
<reference evidence="2 3" key="1">
    <citation type="journal article" date="2018" name="Sci. Data">
        <title>The draft genome sequence of cork oak.</title>
        <authorList>
            <person name="Ramos A.M."/>
            <person name="Usie A."/>
            <person name="Barbosa P."/>
            <person name="Barros P.M."/>
            <person name="Capote T."/>
            <person name="Chaves I."/>
            <person name="Simoes F."/>
            <person name="Abreu I."/>
            <person name="Carrasquinho I."/>
            <person name="Faro C."/>
            <person name="Guimaraes J.B."/>
            <person name="Mendonca D."/>
            <person name="Nobrega F."/>
            <person name="Rodrigues L."/>
            <person name="Saibo N.J.M."/>
            <person name="Varela M.C."/>
            <person name="Egas C."/>
            <person name="Matos J."/>
            <person name="Miguel C.M."/>
            <person name="Oliveira M.M."/>
            <person name="Ricardo C.P."/>
            <person name="Goncalves S."/>
        </authorList>
    </citation>
    <scope>NUCLEOTIDE SEQUENCE [LARGE SCALE GENOMIC DNA]</scope>
    <source>
        <strain evidence="3">cv. HL8</strain>
    </source>
</reference>
<organism evidence="2 3">
    <name type="scientific">Quercus suber</name>
    <name type="common">Cork oak</name>
    <dbReference type="NCBI Taxonomy" id="58331"/>
    <lineage>
        <taxon>Eukaryota</taxon>
        <taxon>Viridiplantae</taxon>
        <taxon>Streptophyta</taxon>
        <taxon>Embryophyta</taxon>
        <taxon>Tracheophyta</taxon>
        <taxon>Spermatophyta</taxon>
        <taxon>Magnoliopsida</taxon>
        <taxon>eudicotyledons</taxon>
        <taxon>Gunneridae</taxon>
        <taxon>Pentapetalae</taxon>
        <taxon>rosids</taxon>
        <taxon>fabids</taxon>
        <taxon>Fagales</taxon>
        <taxon>Fagaceae</taxon>
        <taxon>Quercus</taxon>
    </lineage>
</organism>
<feature type="compositionally biased region" description="Polar residues" evidence="1">
    <location>
        <begin position="75"/>
        <end position="85"/>
    </location>
</feature>
<dbReference type="Proteomes" id="UP000237347">
    <property type="component" value="Unassembled WGS sequence"/>
</dbReference>